<reference evidence="1" key="1">
    <citation type="journal article" date="2019" name="Toxins">
        <title>Detection of Abrin-Like and Prepropulchellin-Like Toxin Genes and Transcripts Using Whole Genome Sequencing and Full-Length Transcript Sequencing of Abrus precatorius.</title>
        <authorList>
            <person name="Hovde B.T."/>
            <person name="Daligault H.E."/>
            <person name="Hanschen E.R."/>
            <person name="Kunde Y.A."/>
            <person name="Johnson M.B."/>
            <person name="Starkenburg S.R."/>
            <person name="Johnson S.L."/>
        </authorList>
    </citation>
    <scope>NUCLEOTIDE SEQUENCE [LARGE SCALE GENOMIC DNA]</scope>
</reference>
<dbReference type="AlphaFoldDB" id="A0A8B8K1H4"/>
<gene>
    <name evidence="2" type="primary">LOC113851224</name>
</gene>
<proteinExistence type="predicted"/>
<accession>A0A8B8K1H4</accession>
<dbReference type="Proteomes" id="UP000694853">
    <property type="component" value="Unplaced"/>
</dbReference>
<dbReference type="RefSeq" id="XP_027337496.1">
    <property type="nucleotide sequence ID" value="XM_027481695.1"/>
</dbReference>
<keyword evidence="1" id="KW-1185">Reference proteome</keyword>
<dbReference type="GeneID" id="113851224"/>
<protein>
    <submittedName>
        <fullName evidence="2">Uncharacterized protein LOC113851224</fullName>
    </submittedName>
</protein>
<organism evidence="1 2">
    <name type="scientific">Abrus precatorius</name>
    <name type="common">Indian licorice</name>
    <name type="synonym">Glycine abrus</name>
    <dbReference type="NCBI Taxonomy" id="3816"/>
    <lineage>
        <taxon>Eukaryota</taxon>
        <taxon>Viridiplantae</taxon>
        <taxon>Streptophyta</taxon>
        <taxon>Embryophyta</taxon>
        <taxon>Tracheophyta</taxon>
        <taxon>Spermatophyta</taxon>
        <taxon>Magnoliopsida</taxon>
        <taxon>eudicotyledons</taxon>
        <taxon>Gunneridae</taxon>
        <taxon>Pentapetalae</taxon>
        <taxon>rosids</taxon>
        <taxon>fabids</taxon>
        <taxon>Fabales</taxon>
        <taxon>Fabaceae</taxon>
        <taxon>Papilionoideae</taxon>
        <taxon>50 kb inversion clade</taxon>
        <taxon>NPAAA clade</taxon>
        <taxon>indigoferoid/millettioid clade</taxon>
        <taxon>Abreae</taxon>
        <taxon>Abrus</taxon>
    </lineage>
</organism>
<dbReference type="KEGG" id="aprc:113851224"/>
<sequence>MPKIGNPNSIVKLSKSLAFGETVDCEQLTNIIADERVNEELKEEIVDGENDNKSCDSIICSKNYSTTLPPLKEFELFGCSQSCPKLSFTSTLESDQLERAVLENICRDIAQDLLYSIIQDPSNECQTTKITEDIQGELEVQATSQSELASSEVNTNQSIAEIKHEIVEEDSSLKIPSATTSPIKWHEHIQIVPKKKQDQSNQEDCVSKQIITTTLSMDSEKGKTSPRQLLSLIQEDILRNFEVGTTSANAVIVALPHYGRTFFDEQPMEEHTSMKEQQALGETDIIFEVFQGNNGMPPPNYGIKRNVEGGNASANFESITSSTRSELVSSSLGPSVASKGETCPHEHGDGQMAIPSVLVVPPSAQETSEIALALTNSHGPVPLNGDASMKVSSIVEELFLNNDGIGVSDSKPFPGISSQSPSQTMDDVSFGSLVKSELEQLRRALFPSLQVYEEALQKLLDSKRILTQHVKDLKHQVASSEAVLESIIPHEAQVMEARASLSAPLGYWTGEARVEVPFPLCHAAAYLGIDLDPPPGRLDE</sequence>
<reference evidence="2" key="2">
    <citation type="submission" date="2025-08" db="UniProtKB">
        <authorList>
            <consortium name="RefSeq"/>
        </authorList>
    </citation>
    <scope>IDENTIFICATION</scope>
    <source>
        <tissue evidence="2">Young leaves</tissue>
    </source>
</reference>
<evidence type="ECO:0000313" key="1">
    <source>
        <dbReference type="Proteomes" id="UP000694853"/>
    </source>
</evidence>
<name>A0A8B8K1H4_ABRPR</name>
<evidence type="ECO:0000313" key="2">
    <source>
        <dbReference type="RefSeq" id="XP_027337496.1"/>
    </source>
</evidence>
<dbReference type="OrthoDB" id="1431000at2759"/>